<sequence>MDGLFLHSKSNTPIDLEKLGYEKLLGSGSVQGSYELLVTSFTKQAQSKIEKAGGKNFTEVLVLGIVTDFVRQIASILPEVEKPKVKSALTNRLLWTAVAVTTYLIMAQIPLYGVASGAQDQMSYTAIIFASSQGTLMTLGIGPIVTAGLILQLLKGAEIVKLDFKKPDDRALFSAGTKILALIVTFAEAVAFMIGGSFGQNLPFPTAVTIIAQIMFAGLIVILLDELIQKGWGLGSGISLFIAAGVSQQIFWSVFALIPAGSTYFGIIPHAISTLLSSSPESILLRPGGLPSLVTLFLTVSIIGLIVYAEGIRIEIPITSTRYRGFQGTYPIKLLYVSVLPVILTGALLANLTFFAQIVWSRFNPTNSNIFLNLLAQFNSADPAAGPIGGFAYYVSPPRGIEVLSVEPLRAITYVLFYVVACTIFARVWVEIGGLGSKSVATKLLGANVQVPGFRRSEGSLEVLLDRYIPVITIIGGILMGLLASVSDILGVFGGGTGILLMVSIFINYYQLLMKERLETMMPGLASFLGKD</sequence>
<feature type="transmembrane region" description="Helical" evidence="12">
    <location>
        <begin position="489"/>
        <end position="512"/>
    </location>
</feature>
<evidence type="ECO:0000256" key="12">
    <source>
        <dbReference type="HAMAP-Rule" id="MF_01465"/>
    </source>
</evidence>
<comment type="function">
    <text evidence="12 13">The central subunit of the protein translocation channel SecYEG. Consists of two halves formed by TMs 1-5 and 6-10. These two domains form a lateral gate at the front which open onto the bilayer between TMs 2 and 7, and are clamped together by SecE at the back. The channel is closed by both a pore ring composed of hydrophobic SecY resides and a short helix (helix 2A) on the extracellular side of the membrane which forms a plug. The plug probably moves laterally to allow the channel to open. The ring and the pore may move independently.</text>
</comment>
<feature type="transmembrane region" description="Helical" evidence="12">
    <location>
        <begin position="135"/>
        <end position="154"/>
    </location>
</feature>
<dbReference type="SUPFAM" id="SSF103491">
    <property type="entry name" value="Preprotein translocase SecY subunit"/>
    <property type="match status" value="1"/>
</dbReference>
<keyword evidence="3 12" id="KW-0813">Transport</keyword>
<dbReference type="PRINTS" id="PR00303">
    <property type="entry name" value="SECYTRNLCASE"/>
</dbReference>
<keyword evidence="9 12" id="KW-0811">Translocation</keyword>
<dbReference type="InterPro" id="IPR021131">
    <property type="entry name" value="Ribosomal_uL15/eL18"/>
</dbReference>
<evidence type="ECO:0000256" key="8">
    <source>
        <dbReference type="ARBA" id="ARBA00022989"/>
    </source>
</evidence>
<feature type="transmembrane region" description="Helical" evidence="12">
    <location>
        <begin position="250"/>
        <end position="272"/>
    </location>
</feature>
<dbReference type="Gene3D" id="3.100.10.10">
    <property type="match status" value="1"/>
</dbReference>
<dbReference type="EMBL" id="KF900391">
    <property type="protein sequence ID" value="AIE93360.1"/>
    <property type="molecule type" value="Genomic_DNA"/>
</dbReference>
<comment type="similarity">
    <text evidence="2 12 15">Belongs to the SecY/SEC61-alpha family.</text>
</comment>
<reference evidence="18" key="1">
    <citation type="journal article" date="2014" name="Genome Biol. Evol.">
        <title>Pangenome evidence for extensive interdomain horizontal transfer affecting lineage core and shell genes in uncultured planktonic thaumarchaeota and euryarchaeota.</title>
        <authorList>
            <person name="Deschamps P."/>
            <person name="Zivanovic Y."/>
            <person name="Moreira D."/>
            <person name="Rodriguez-Valera F."/>
            <person name="Lopez-Garcia P."/>
        </authorList>
    </citation>
    <scope>NUCLEOTIDE SEQUENCE</scope>
</reference>
<dbReference type="InterPro" id="IPR023201">
    <property type="entry name" value="SecY_dom_sf"/>
</dbReference>
<dbReference type="HAMAP" id="MF_01465">
    <property type="entry name" value="SecY"/>
    <property type="match status" value="1"/>
</dbReference>
<dbReference type="Pfam" id="PF00344">
    <property type="entry name" value="SecY"/>
    <property type="match status" value="1"/>
</dbReference>
<dbReference type="InterPro" id="IPR036227">
    <property type="entry name" value="Ribosomal_uL15/eL18_sf"/>
</dbReference>
<dbReference type="GO" id="GO:0005886">
    <property type="term" value="C:plasma membrane"/>
    <property type="evidence" value="ECO:0007669"/>
    <property type="project" value="UniProtKB-SubCell"/>
</dbReference>
<dbReference type="GO" id="GO:0006605">
    <property type="term" value="P:protein targeting"/>
    <property type="evidence" value="ECO:0007669"/>
    <property type="project" value="UniProtKB-UniRule"/>
</dbReference>
<evidence type="ECO:0000256" key="1">
    <source>
        <dbReference type="ARBA" id="ARBA00004127"/>
    </source>
</evidence>
<feature type="transmembrane region" description="Helical" evidence="12">
    <location>
        <begin position="464"/>
        <end position="483"/>
    </location>
</feature>
<protein>
    <recommendedName>
        <fullName evidence="12 13">Protein translocase subunit SecY</fullName>
    </recommendedName>
    <alternativeName>
        <fullName evidence="12">Protein transport protein SEC61 subunit alpha homolog</fullName>
    </alternativeName>
</protein>
<evidence type="ECO:0000256" key="3">
    <source>
        <dbReference type="ARBA" id="ARBA00022448"/>
    </source>
</evidence>
<keyword evidence="11" id="KW-0687">Ribonucleoprotein</keyword>
<dbReference type="NCBIfam" id="TIGR00967">
    <property type="entry name" value="3a0501s007"/>
    <property type="match status" value="1"/>
</dbReference>
<dbReference type="PROSITE" id="PS00756">
    <property type="entry name" value="SECY_2"/>
    <property type="match status" value="1"/>
</dbReference>
<dbReference type="InterPro" id="IPR030659">
    <property type="entry name" value="SecY_CS"/>
</dbReference>
<evidence type="ECO:0000256" key="13">
    <source>
        <dbReference type="RuleBase" id="RU000537"/>
    </source>
</evidence>
<evidence type="ECO:0000256" key="2">
    <source>
        <dbReference type="ARBA" id="ARBA00005751"/>
    </source>
</evidence>
<keyword evidence="4 12" id="KW-1003">Cell membrane</keyword>
<evidence type="ECO:0000256" key="6">
    <source>
        <dbReference type="ARBA" id="ARBA00022927"/>
    </source>
</evidence>
<comment type="subcellular location">
    <subcellularLocation>
        <location evidence="12">Cell membrane</location>
        <topology evidence="12">Multi-pass membrane protein</topology>
    </subcellularLocation>
    <subcellularLocation>
        <location evidence="1">Endomembrane system</location>
        <topology evidence="1">Multi-pass membrane protein</topology>
    </subcellularLocation>
    <subcellularLocation>
        <location evidence="14">Membrane</location>
        <topology evidence="14">Multi-pass membrane protein</topology>
    </subcellularLocation>
</comment>
<dbReference type="InterPro" id="IPR026593">
    <property type="entry name" value="SecY"/>
</dbReference>
<keyword evidence="8 12" id="KW-1133">Transmembrane helix</keyword>
<dbReference type="GO" id="GO:0065002">
    <property type="term" value="P:intracellular protein transmembrane transport"/>
    <property type="evidence" value="ECO:0007669"/>
    <property type="project" value="UniProtKB-UniRule"/>
</dbReference>
<evidence type="ECO:0000256" key="9">
    <source>
        <dbReference type="ARBA" id="ARBA00023010"/>
    </source>
</evidence>
<dbReference type="PROSITE" id="PS00755">
    <property type="entry name" value="SECY_1"/>
    <property type="match status" value="1"/>
</dbReference>
<dbReference type="Pfam" id="PF00828">
    <property type="entry name" value="Ribosomal_L27A"/>
    <property type="match status" value="1"/>
</dbReference>
<dbReference type="SUPFAM" id="SSF52080">
    <property type="entry name" value="Ribosomal proteins L15p and L18e"/>
    <property type="match status" value="1"/>
</dbReference>
<dbReference type="GO" id="GO:1990904">
    <property type="term" value="C:ribonucleoprotein complex"/>
    <property type="evidence" value="ECO:0007669"/>
    <property type="project" value="UniProtKB-KW"/>
</dbReference>
<name>A0A075FNZ3_9ARCH</name>
<dbReference type="AlphaFoldDB" id="A0A075FNZ3"/>
<evidence type="ECO:0000256" key="15">
    <source>
        <dbReference type="RuleBase" id="RU004349"/>
    </source>
</evidence>
<dbReference type="Gene3D" id="1.10.3370.10">
    <property type="entry name" value="SecY subunit domain"/>
    <property type="match status" value="1"/>
</dbReference>
<dbReference type="InterPro" id="IPR019561">
    <property type="entry name" value="Translocon_Sec61/SecY_plug_dom"/>
</dbReference>
<dbReference type="GO" id="GO:0005840">
    <property type="term" value="C:ribosome"/>
    <property type="evidence" value="ECO:0007669"/>
    <property type="project" value="UniProtKB-KW"/>
</dbReference>
<keyword evidence="6 12" id="KW-0653">Protein transport</keyword>
<dbReference type="Pfam" id="PF10559">
    <property type="entry name" value="Plug_translocon"/>
    <property type="match status" value="1"/>
</dbReference>
<feature type="transmembrane region" description="Helical" evidence="12">
    <location>
        <begin position="93"/>
        <end position="115"/>
    </location>
</feature>
<proteinExistence type="inferred from homology"/>
<feature type="domain" description="Translocon Sec61/SecY plug" evidence="17">
    <location>
        <begin position="103"/>
        <end position="134"/>
    </location>
</feature>
<feature type="transmembrane region" description="Helical" evidence="12">
    <location>
        <begin position="334"/>
        <end position="360"/>
    </location>
</feature>
<feature type="transmembrane region" description="Helical" evidence="12">
    <location>
        <begin position="175"/>
        <end position="198"/>
    </location>
</feature>
<gene>
    <name evidence="12 18" type="primary">secY</name>
</gene>
<evidence type="ECO:0000256" key="11">
    <source>
        <dbReference type="ARBA" id="ARBA00023274"/>
    </source>
</evidence>
<evidence type="ECO:0000256" key="5">
    <source>
        <dbReference type="ARBA" id="ARBA00022692"/>
    </source>
</evidence>
<feature type="transmembrane region" description="Helical" evidence="12">
    <location>
        <begin position="204"/>
        <end position="224"/>
    </location>
</feature>
<dbReference type="GO" id="GO:0012505">
    <property type="term" value="C:endomembrane system"/>
    <property type="evidence" value="ECO:0007669"/>
    <property type="project" value="UniProtKB-SubCell"/>
</dbReference>
<evidence type="ECO:0000256" key="14">
    <source>
        <dbReference type="RuleBase" id="RU003484"/>
    </source>
</evidence>
<evidence type="ECO:0000259" key="17">
    <source>
        <dbReference type="Pfam" id="PF10559"/>
    </source>
</evidence>
<comment type="subunit">
    <text evidence="12">Component of the Sec protein translocase complex. Heterotrimer consisting of alpha (SecY), beta (SecG) and gamma (SecE) subunits. The heterotrimers can form oligomers, although 1 heterotrimer is thought to be able to translocate proteins. Interacts with the ribosome. May interact with SecDF, and other proteins may be involved.</text>
</comment>
<feature type="domain" description="Large ribosomal subunit protein uL15/eL18" evidence="16">
    <location>
        <begin position="10"/>
        <end position="55"/>
    </location>
</feature>
<feature type="transmembrane region" description="Helical" evidence="12">
    <location>
        <begin position="292"/>
        <end position="313"/>
    </location>
</feature>
<dbReference type="InterPro" id="IPR002208">
    <property type="entry name" value="SecY/SEC61-alpha"/>
</dbReference>
<keyword evidence="7" id="KW-0689">Ribosomal protein</keyword>
<evidence type="ECO:0000256" key="4">
    <source>
        <dbReference type="ARBA" id="ARBA00022475"/>
    </source>
</evidence>
<evidence type="ECO:0000256" key="7">
    <source>
        <dbReference type="ARBA" id="ARBA00022980"/>
    </source>
</evidence>
<accession>A0A075FNZ3</accession>
<evidence type="ECO:0000259" key="16">
    <source>
        <dbReference type="Pfam" id="PF00828"/>
    </source>
</evidence>
<keyword evidence="5 12" id="KW-0812">Transmembrane</keyword>
<organism evidence="18">
    <name type="scientific">uncultured marine thaumarchaeote AD1000_33_G09</name>
    <dbReference type="NCBI Taxonomy" id="1455909"/>
    <lineage>
        <taxon>Archaea</taxon>
        <taxon>Nitrososphaerota</taxon>
        <taxon>environmental samples</taxon>
    </lineage>
</organism>
<dbReference type="NCBIfam" id="NF006341">
    <property type="entry name" value="PRK08568.1-5"/>
    <property type="match status" value="1"/>
</dbReference>
<evidence type="ECO:0000313" key="18">
    <source>
        <dbReference type="EMBL" id="AIE93360.1"/>
    </source>
</evidence>
<keyword evidence="10 12" id="KW-0472">Membrane</keyword>
<feature type="transmembrane region" description="Helical" evidence="12">
    <location>
        <begin position="411"/>
        <end position="430"/>
    </location>
</feature>
<evidence type="ECO:0000256" key="10">
    <source>
        <dbReference type="ARBA" id="ARBA00023136"/>
    </source>
</evidence>
<dbReference type="PANTHER" id="PTHR10906">
    <property type="entry name" value="SECY/SEC61-ALPHA FAMILY MEMBER"/>
    <property type="match status" value="1"/>
</dbReference>